<proteinExistence type="predicted"/>
<dbReference type="Proteomes" id="UP000321291">
    <property type="component" value="Chromosome"/>
</dbReference>
<dbReference type="OrthoDB" id="9806751at2"/>
<feature type="compositionally biased region" description="Low complexity" evidence="1">
    <location>
        <begin position="271"/>
        <end position="285"/>
    </location>
</feature>
<accession>A0A5B8VR24</accession>
<evidence type="ECO:0000313" key="2">
    <source>
        <dbReference type="EMBL" id="QEC73930.1"/>
    </source>
</evidence>
<keyword evidence="3" id="KW-1185">Reference proteome</keyword>
<dbReference type="RefSeq" id="WP_146787306.1">
    <property type="nucleotide sequence ID" value="NZ_CP042434.1"/>
</dbReference>
<dbReference type="EMBL" id="CP042434">
    <property type="protein sequence ID" value="QEC73930.1"/>
    <property type="molecule type" value="Genomic_DNA"/>
</dbReference>
<feature type="compositionally biased region" description="Basic and acidic residues" evidence="1">
    <location>
        <begin position="229"/>
        <end position="252"/>
    </location>
</feature>
<evidence type="ECO:0000313" key="3">
    <source>
        <dbReference type="Proteomes" id="UP000321291"/>
    </source>
</evidence>
<reference evidence="2 3" key="1">
    <citation type="journal article" date="2017" name="Int. J. Syst. Evol. Microbiol.">
        <title>Arachidicoccus ginsenosidivorans sp. nov., with ginsenoside-converting activity isolated from ginseng cultivating soil.</title>
        <authorList>
            <person name="Siddiqi M.Z."/>
            <person name="Aslam Z."/>
            <person name="Im W.T."/>
        </authorList>
    </citation>
    <scope>NUCLEOTIDE SEQUENCE [LARGE SCALE GENOMIC DNA]</scope>
    <source>
        <strain evidence="2 3">Gsoil 809</strain>
    </source>
</reference>
<sequence>MKKKTMEKWVKRMEEEIIGNGKETGEGPALDSNDGSMGRSTELKHKTVRPFEHQIAERIQLVLNDPDNYISLPEDIHRQILKGFKKSAAMYYEHSSGWLLKIRHFCDWLKKQNTSLAVEKQLADMLEKLTRRSTKKGINELFQLLYTDKLLLGLSYIYYGQSDKDWAFLDKLIWQTYVPYPDAMNLYGKALFEKAPDQDGGVVLKAAYAKWEDFLTENYYENNPYDVLNNDHGEDDDRKGNEQDGKVEESYKGPDSVEADGVKPDKDHCESSSSSSSSSSGDSSSDGGGSDDDKRQAPSLWADPTKLIFELPEFLRLGFREAARKSADYYLRPVGLPERCRIYLSEAAVYEDLPKVKAYMELGKFKYTKSGFIAIGSIKNSYGKLKLSPLGYDRGFIKTMLLASHLDFKKYSSTAPVLDTLSQLLKLKQPDLQILNATLFPFNNLRELKLENFNFNAMADAFDLLRLFPEGEWIELGQLMRYLNINGLLKKLNPLKCGEILWVVKIAENNPAFEQYNEGDLAVRMAYLRKSFITGVLLTAATFGLLDLACDPKDYNLYCDSINETYPWTSFTACRLTPLGAHFFKGKKDYSPPVAILG</sequence>
<dbReference type="KEGG" id="agi:FSB73_21945"/>
<feature type="region of interest" description="Disordered" evidence="1">
    <location>
        <begin position="18"/>
        <end position="40"/>
    </location>
</feature>
<protein>
    <submittedName>
        <fullName evidence="2">Uncharacterized protein</fullName>
    </submittedName>
</protein>
<evidence type="ECO:0000256" key="1">
    <source>
        <dbReference type="SAM" id="MobiDB-lite"/>
    </source>
</evidence>
<organism evidence="2 3">
    <name type="scientific">Arachidicoccus ginsenosidivorans</name>
    <dbReference type="NCBI Taxonomy" id="496057"/>
    <lineage>
        <taxon>Bacteria</taxon>
        <taxon>Pseudomonadati</taxon>
        <taxon>Bacteroidota</taxon>
        <taxon>Chitinophagia</taxon>
        <taxon>Chitinophagales</taxon>
        <taxon>Chitinophagaceae</taxon>
        <taxon>Arachidicoccus</taxon>
    </lineage>
</organism>
<gene>
    <name evidence="2" type="ORF">FSB73_21945</name>
</gene>
<feature type="compositionally biased region" description="Basic and acidic residues" evidence="1">
    <location>
        <begin position="260"/>
        <end position="270"/>
    </location>
</feature>
<dbReference type="AlphaFoldDB" id="A0A5B8VR24"/>
<feature type="region of interest" description="Disordered" evidence="1">
    <location>
        <begin position="225"/>
        <end position="298"/>
    </location>
</feature>
<name>A0A5B8VR24_9BACT</name>